<evidence type="ECO:0000256" key="2">
    <source>
        <dbReference type="SAM" id="SignalP"/>
    </source>
</evidence>
<dbReference type="OrthoDB" id="3263182at2759"/>
<feature type="region of interest" description="Disordered" evidence="1">
    <location>
        <begin position="116"/>
        <end position="163"/>
    </location>
</feature>
<accession>G4TTC1</accession>
<dbReference type="Proteomes" id="UP000007148">
    <property type="component" value="Unassembled WGS sequence"/>
</dbReference>
<feature type="chain" id="PRO_5003469129" description="Extracellular membrane protein CFEM domain-containing protein" evidence="2">
    <location>
        <begin position="23"/>
        <end position="186"/>
    </location>
</feature>
<feature type="signal peptide" evidence="2">
    <location>
        <begin position="1"/>
        <end position="22"/>
    </location>
</feature>
<dbReference type="InParanoid" id="G4TTC1"/>
<name>G4TTC1_SERID</name>
<dbReference type="HOGENOM" id="CLU_124587_0_0_1"/>
<sequence length="186" mass="19345">MAKHTFLGFLLLLIFGVIIVKAAETPAGCTNYACEYCDDLAASCQDTPSATQNGTECLCTERFRVNLDRCIRGYTCAWDGVSTGGSCTDVYCPGSGMDAFVAQCGLGSIPSGVNSNTMAPSSISPTPRPQTVTLNSSITTSSTQTANSTTITGTGTSSPNTGGASSLRYKQWIAFTVVLGITAIVY</sequence>
<organism evidence="3 4">
    <name type="scientific">Serendipita indica (strain DSM 11827)</name>
    <name type="common">Root endophyte fungus</name>
    <name type="synonym">Piriformospora indica</name>
    <dbReference type="NCBI Taxonomy" id="1109443"/>
    <lineage>
        <taxon>Eukaryota</taxon>
        <taxon>Fungi</taxon>
        <taxon>Dikarya</taxon>
        <taxon>Basidiomycota</taxon>
        <taxon>Agaricomycotina</taxon>
        <taxon>Agaricomycetes</taxon>
        <taxon>Sebacinales</taxon>
        <taxon>Serendipitaceae</taxon>
        <taxon>Serendipita</taxon>
    </lineage>
</organism>
<proteinExistence type="predicted"/>
<keyword evidence="2" id="KW-0732">Signal</keyword>
<feature type="compositionally biased region" description="Polar residues" evidence="1">
    <location>
        <begin position="116"/>
        <end position="135"/>
    </location>
</feature>
<keyword evidence="4" id="KW-1185">Reference proteome</keyword>
<gene>
    <name evidence="3" type="ORF">PIIN_08516</name>
</gene>
<evidence type="ECO:0000313" key="3">
    <source>
        <dbReference type="EMBL" id="CCA74564.1"/>
    </source>
</evidence>
<evidence type="ECO:0000256" key="1">
    <source>
        <dbReference type="SAM" id="MobiDB-lite"/>
    </source>
</evidence>
<protein>
    <recommendedName>
        <fullName evidence="5">Extracellular membrane protein CFEM domain-containing protein</fullName>
    </recommendedName>
</protein>
<reference evidence="3 4" key="1">
    <citation type="journal article" date="2011" name="PLoS Pathog.">
        <title>Endophytic Life Strategies Decoded by Genome and Transcriptome Analyses of the Mutualistic Root Symbiont Piriformospora indica.</title>
        <authorList>
            <person name="Zuccaro A."/>
            <person name="Lahrmann U."/>
            <person name="Guldener U."/>
            <person name="Langen G."/>
            <person name="Pfiffi S."/>
            <person name="Biedenkopf D."/>
            <person name="Wong P."/>
            <person name="Samans B."/>
            <person name="Grimm C."/>
            <person name="Basiewicz M."/>
            <person name="Murat C."/>
            <person name="Martin F."/>
            <person name="Kogel K.H."/>
        </authorList>
    </citation>
    <scope>NUCLEOTIDE SEQUENCE [LARGE SCALE GENOMIC DNA]</scope>
    <source>
        <strain evidence="3 4">DSM 11827</strain>
    </source>
</reference>
<evidence type="ECO:0000313" key="4">
    <source>
        <dbReference type="Proteomes" id="UP000007148"/>
    </source>
</evidence>
<comment type="caution">
    <text evidence="3">The sequence shown here is derived from an EMBL/GenBank/DDBJ whole genome shotgun (WGS) entry which is preliminary data.</text>
</comment>
<evidence type="ECO:0008006" key="5">
    <source>
        <dbReference type="Google" id="ProtNLM"/>
    </source>
</evidence>
<feature type="compositionally biased region" description="Low complexity" evidence="1">
    <location>
        <begin position="136"/>
        <end position="163"/>
    </location>
</feature>
<dbReference type="EMBL" id="CAFZ01000328">
    <property type="protein sequence ID" value="CCA74564.1"/>
    <property type="molecule type" value="Genomic_DNA"/>
</dbReference>
<dbReference type="AlphaFoldDB" id="G4TTC1"/>